<feature type="compositionally biased region" description="Basic and acidic residues" evidence="1">
    <location>
        <begin position="48"/>
        <end position="71"/>
    </location>
</feature>
<protein>
    <submittedName>
        <fullName evidence="2">Uncharacterized protein</fullName>
    </submittedName>
</protein>
<feature type="non-terminal residue" evidence="2">
    <location>
        <position position="120"/>
    </location>
</feature>
<evidence type="ECO:0000256" key="1">
    <source>
        <dbReference type="SAM" id="MobiDB-lite"/>
    </source>
</evidence>
<gene>
    <name evidence="2" type="primary">ORF15464</name>
</gene>
<name>A0A0B6Y6Y2_9EUPU</name>
<feature type="compositionally biased region" description="Polar residues" evidence="1">
    <location>
        <begin position="81"/>
        <end position="94"/>
    </location>
</feature>
<evidence type="ECO:0000313" key="2">
    <source>
        <dbReference type="EMBL" id="CEK52092.1"/>
    </source>
</evidence>
<feature type="non-terminal residue" evidence="2">
    <location>
        <position position="1"/>
    </location>
</feature>
<dbReference type="EMBL" id="HACG01005227">
    <property type="protein sequence ID" value="CEK52092.1"/>
    <property type="molecule type" value="Transcribed_RNA"/>
</dbReference>
<sequence length="120" mass="13087">YVSSFPRTTPRDVDEVISYGIKQLDGAAPEHTNGRMMFTSCSPYQDQYKSEESKDKTDKESLNKDDSDKPEVSGLVDVNGNPRSLDSANNSQMHQLPRGKSEITAASGSLASYPSATIPN</sequence>
<reference evidence="2" key="1">
    <citation type="submission" date="2014-12" db="EMBL/GenBank/DDBJ databases">
        <title>Insight into the proteome of Arion vulgaris.</title>
        <authorList>
            <person name="Aradska J."/>
            <person name="Bulat T."/>
            <person name="Smidak R."/>
            <person name="Sarate P."/>
            <person name="Gangsoo J."/>
            <person name="Sialana F."/>
            <person name="Bilban M."/>
            <person name="Lubec G."/>
        </authorList>
    </citation>
    <scope>NUCLEOTIDE SEQUENCE</scope>
    <source>
        <tissue evidence="2">Skin</tissue>
    </source>
</reference>
<proteinExistence type="predicted"/>
<feature type="region of interest" description="Disordered" evidence="1">
    <location>
        <begin position="26"/>
        <end position="120"/>
    </location>
</feature>
<organism evidence="2">
    <name type="scientific">Arion vulgaris</name>
    <dbReference type="NCBI Taxonomy" id="1028688"/>
    <lineage>
        <taxon>Eukaryota</taxon>
        <taxon>Metazoa</taxon>
        <taxon>Spiralia</taxon>
        <taxon>Lophotrochozoa</taxon>
        <taxon>Mollusca</taxon>
        <taxon>Gastropoda</taxon>
        <taxon>Heterobranchia</taxon>
        <taxon>Euthyneura</taxon>
        <taxon>Panpulmonata</taxon>
        <taxon>Eupulmonata</taxon>
        <taxon>Stylommatophora</taxon>
        <taxon>Helicina</taxon>
        <taxon>Arionoidea</taxon>
        <taxon>Arionidae</taxon>
        <taxon>Arion</taxon>
    </lineage>
</organism>
<accession>A0A0B6Y6Y2</accession>
<dbReference type="AlphaFoldDB" id="A0A0B6Y6Y2"/>
<feature type="compositionally biased region" description="Polar residues" evidence="1">
    <location>
        <begin position="104"/>
        <end position="120"/>
    </location>
</feature>